<reference evidence="1 2" key="1">
    <citation type="journal article" date="2014" name="Agronomy (Basel)">
        <title>A Draft Genome Sequence for Ensete ventricosum, the Drought-Tolerant Tree Against Hunger.</title>
        <authorList>
            <person name="Harrison J."/>
            <person name="Moore K.A."/>
            <person name="Paszkiewicz K."/>
            <person name="Jones T."/>
            <person name="Grant M."/>
            <person name="Ambacheew D."/>
            <person name="Muzemil S."/>
            <person name="Studholme D.J."/>
        </authorList>
    </citation>
    <scope>NUCLEOTIDE SEQUENCE [LARGE SCALE GENOMIC DNA]</scope>
</reference>
<evidence type="ECO:0000313" key="1">
    <source>
        <dbReference type="EMBL" id="RRT66348.1"/>
    </source>
</evidence>
<organism evidence="1 2">
    <name type="scientific">Ensete ventricosum</name>
    <name type="common">Abyssinian banana</name>
    <name type="synonym">Musa ensete</name>
    <dbReference type="NCBI Taxonomy" id="4639"/>
    <lineage>
        <taxon>Eukaryota</taxon>
        <taxon>Viridiplantae</taxon>
        <taxon>Streptophyta</taxon>
        <taxon>Embryophyta</taxon>
        <taxon>Tracheophyta</taxon>
        <taxon>Spermatophyta</taxon>
        <taxon>Magnoliopsida</taxon>
        <taxon>Liliopsida</taxon>
        <taxon>Zingiberales</taxon>
        <taxon>Musaceae</taxon>
        <taxon>Ensete</taxon>
    </lineage>
</organism>
<name>A0A426ZQY6_ENSVE</name>
<gene>
    <name evidence="1" type="ORF">B296_00006118</name>
</gene>
<proteinExistence type="predicted"/>
<dbReference type="Proteomes" id="UP000287651">
    <property type="component" value="Unassembled WGS sequence"/>
</dbReference>
<dbReference type="InterPro" id="IPR025322">
    <property type="entry name" value="PADRE_dom"/>
</dbReference>
<comment type="caution">
    <text evidence="1">The sequence shown here is derived from an EMBL/GenBank/DDBJ whole genome shotgun (WGS) entry which is preliminary data.</text>
</comment>
<dbReference type="Pfam" id="PF14009">
    <property type="entry name" value="PADRE"/>
    <property type="match status" value="1"/>
</dbReference>
<sequence length="112" mass="11987">MLSDKLKRDKIRSIVNFIIFEPPVTVGEVTGNPPTHSRLSLAHPLGFGSIELRPDDYLEPGSLYFLLPDAVIHSESSPVGDDALMTQFTAFTTRGGAHGVAGSEVALGARPN</sequence>
<protein>
    <submittedName>
        <fullName evidence="1">Uncharacterized protein</fullName>
    </submittedName>
</protein>
<dbReference type="EMBL" id="AMZH03005456">
    <property type="protein sequence ID" value="RRT66348.1"/>
    <property type="molecule type" value="Genomic_DNA"/>
</dbReference>
<evidence type="ECO:0000313" key="2">
    <source>
        <dbReference type="Proteomes" id="UP000287651"/>
    </source>
</evidence>
<dbReference type="AlphaFoldDB" id="A0A426ZQY6"/>
<accession>A0A426ZQY6</accession>